<keyword evidence="4" id="KW-0238">DNA-binding</keyword>
<evidence type="ECO:0000256" key="2">
    <source>
        <dbReference type="ARBA" id="ARBA00022723"/>
    </source>
</evidence>
<evidence type="ECO:0000256" key="3">
    <source>
        <dbReference type="ARBA" id="ARBA00023015"/>
    </source>
</evidence>
<dbReference type="SMART" id="SM00906">
    <property type="entry name" value="Fungal_trans"/>
    <property type="match status" value="1"/>
</dbReference>
<sequence>MSTRRRNGKQASCEPCRKDKVRCDHRHPVCTRCQRRRTSGRCFYHPAPLTRIPAAQTDTGGSFDVTPSKQGDPRSSASRIDSSGSATVPTSRSASHDPPHLEKSFHSPRLDRSLPTGYLGPTSFVAALAEDREMVSISASPPSSAGPDDSGLASLPPYWVQKTTEVLGCLDDLPTIQQLVREFYDVSQAAAVPAPLILNAVEQMSIDIQHSQISARSVLRNTAQPIEIPTELEGNDFHELFTGKQLRLEIIGVVCAIAGQACCFALAHDKFRGSTGAARRAEFPKRMMAINDIVTTICRMITPTNDLTIWTLHESVLLSSLVHSYSSSVTWHRLGELSTSIFEMGLHRDSGNPPIFLRESRRRSFAAAYQLDKNIATFLGRPPRISRRHSDCKLPLDLDDNFLVDSSRLRLALGSLDDNGWSQSDQAHRRSSWSRVRFLMSTFREEILEVSLMDPSLETADRLRDISCRCQSAWESLPGHLHFSPNCWVQGLPVSVCLMLTLAYLTYLYNDFLIERLLVRHDPHGSTQLLDVSMNILSTVLTVARHREHTVNIQRDFISAILLYGFPSASVLIKSLQEHTRNGKALPYTGSRGALIRDVSVFTAHLETIAQSDHVHKDLAFRTSQLFLKIMDEVLEPQMAIASVTPVLGDLPEISLDEYEFADMMAFTSADLGTVFDQWIL</sequence>
<evidence type="ECO:0000256" key="4">
    <source>
        <dbReference type="ARBA" id="ARBA00023125"/>
    </source>
</evidence>
<dbReference type="OrthoDB" id="6612291at2759"/>
<dbReference type="PANTHER" id="PTHR31001:SF82">
    <property type="entry name" value="ZN(II)2CYS6 TRANSCRIPTION FACTOR (EUROFUNG)"/>
    <property type="match status" value="1"/>
</dbReference>
<evidence type="ECO:0000256" key="5">
    <source>
        <dbReference type="ARBA" id="ARBA00023163"/>
    </source>
</evidence>
<keyword evidence="10" id="KW-1185">Reference proteome</keyword>
<dbReference type="GO" id="GO:0009893">
    <property type="term" value="P:positive regulation of metabolic process"/>
    <property type="evidence" value="ECO:0007669"/>
    <property type="project" value="UniProtKB-ARBA"/>
</dbReference>
<evidence type="ECO:0000259" key="8">
    <source>
        <dbReference type="PROSITE" id="PS50048"/>
    </source>
</evidence>
<comment type="subcellular location">
    <subcellularLocation>
        <location evidence="1">Nucleus</location>
    </subcellularLocation>
</comment>
<dbReference type="AlphaFoldDB" id="A0A1R3RHK5"/>
<dbReference type="CDD" id="cd00067">
    <property type="entry name" value="GAL4"/>
    <property type="match status" value="1"/>
</dbReference>
<protein>
    <recommendedName>
        <fullName evidence="8">Zn(2)-C6 fungal-type domain-containing protein</fullName>
    </recommendedName>
</protein>
<proteinExistence type="predicted"/>
<dbReference type="OMA" id="SMRYQMA"/>
<dbReference type="Gene3D" id="4.10.240.10">
    <property type="entry name" value="Zn(2)-C6 fungal-type DNA-binding domain"/>
    <property type="match status" value="1"/>
</dbReference>
<feature type="compositionally biased region" description="Low complexity" evidence="7">
    <location>
        <begin position="74"/>
        <end position="86"/>
    </location>
</feature>
<dbReference type="GO" id="GO:0008270">
    <property type="term" value="F:zinc ion binding"/>
    <property type="evidence" value="ECO:0007669"/>
    <property type="project" value="InterPro"/>
</dbReference>
<dbReference type="InterPro" id="IPR050613">
    <property type="entry name" value="Sec_Metabolite_Reg"/>
</dbReference>
<dbReference type="SUPFAM" id="SSF57701">
    <property type="entry name" value="Zn2/Cys6 DNA-binding domain"/>
    <property type="match status" value="1"/>
</dbReference>
<dbReference type="GO" id="GO:0000981">
    <property type="term" value="F:DNA-binding transcription factor activity, RNA polymerase II-specific"/>
    <property type="evidence" value="ECO:0007669"/>
    <property type="project" value="InterPro"/>
</dbReference>
<dbReference type="GO" id="GO:0005634">
    <property type="term" value="C:nucleus"/>
    <property type="evidence" value="ECO:0007669"/>
    <property type="project" value="UniProtKB-SubCell"/>
</dbReference>
<dbReference type="Pfam" id="PF04082">
    <property type="entry name" value="Fungal_trans"/>
    <property type="match status" value="1"/>
</dbReference>
<name>A0A1R3RHK5_ASPC5</name>
<accession>A0A1R3RHK5</accession>
<keyword evidence="3" id="KW-0805">Transcription regulation</keyword>
<dbReference type="Proteomes" id="UP000188318">
    <property type="component" value="Unassembled WGS sequence"/>
</dbReference>
<dbReference type="PROSITE" id="PS00463">
    <property type="entry name" value="ZN2_CY6_FUNGAL_1"/>
    <property type="match status" value="1"/>
</dbReference>
<reference evidence="10" key="1">
    <citation type="journal article" date="2017" name="Genome Biol.">
        <title>Comparative genomics reveals high biological diversity and specific adaptations in the industrially and medically important fungal genus Aspergillus.</title>
        <authorList>
            <person name="de Vries R.P."/>
            <person name="Riley R."/>
            <person name="Wiebenga A."/>
            <person name="Aguilar-Osorio G."/>
            <person name="Amillis S."/>
            <person name="Uchima C.A."/>
            <person name="Anderluh G."/>
            <person name="Asadollahi M."/>
            <person name="Askin M."/>
            <person name="Barry K."/>
            <person name="Battaglia E."/>
            <person name="Bayram O."/>
            <person name="Benocci T."/>
            <person name="Braus-Stromeyer S.A."/>
            <person name="Caldana C."/>
            <person name="Canovas D."/>
            <person name="Cerqueira G.C."/>
            <person name="Chen F."/>
            <person name="Chen W."/>
            <person name="Choi C."/>
            <person name="Clum A."/>
            <person name="Dos Santos R.A."/>
            <person name="Damasio A.R."/>
            <person name="Diallinas G."/>
            <person name="Emri T."/>
            <person name="Fekete E."/>
            <person name="Flipphi M."/>
            <person name="Freyberg S."/>
            <person name="Gallo A."/>
            <person name="Gournas C."/>
            <person name="Habgood R."/>
            <person name="Hainaut M."/>
            <person name="Harispe M.L."/>
            <person name="Henrissat B."/>
            <person name="Hilden K.S."/>
            <person name="Hope R."/>
            <person name="Hossain A."/>
            <person name="Karabika E."/>
            <person name="Karaffa L."/>
            <person name="Karanyi Z."/>
            <person name="Krasevec N."/>
            <person name="Kuo A."/>
            <person name="Kusch H."/>
            <person name="LaButti K."/>
            <person name="Lagendijk E.L."/>
            <person name="Lapidus A."/>
            <person name="Levasseur A."/>
            <person name="Lindquist E."/>
            <person name="Lipzen A."/>
            <person name="Logrieco A.F."/>
            <person name="MacCabe A."/>
            <person name="Maekelae M.R."/>
            <person name="Malavazi I."/>
            <person name="Melin P."/>
            <person name="Meyer V."/>
            <person name="Mielnichuk N."/>
            <person name="Miskei M."/>
            <person name="Molnar A.P."/>
            <person name="Mule G."/>
            <person name="Ngan C.Y."/>
            <person name="Orejas M."/>
            <person name="Orosz E."/>
            <person name="Ouedraogo J.P."/>
            <person name="Overkamp K.M."/>
            <person name="Park H.-S."/>
            <person name="Perrone G."/>
            <person name="Piumi F."/>
            <person name="Punt P.J."/>
            <person name="Ram A.F."/>
            <person name="Ramon A."/>
            <person name="Rauscher S."/>
            <person name="Record E."/>
            <person name="Riano-Pachon D.M."/>
            <person name="Robert V."/>
            <person name="Roehrig J."/>
            <person name="Ruller R."/>
            <person name="Salamov A."/>
            <person name="Salih N.S."/>
            <person name="Samson R.A."/>
            <person name="Sandor E."/>
            <person name="Sanguinetti M."/>
            <person name="Schuetze T."/>
            <person name="Sepcic K."/>
            <person name="Shelest E."/>
            <person name="Sherlock G."/>
            <person name="Sophianopoulou V."/>
            <person name="Squina F.M."/>
            <person name="Sun H."/>
            <person name="Susca A."/>
            <person name="Todd R.B."/>
            <person name="Tsang A."/>
            <person name="Unkles S.E."/>
            <person name="van de Wiele N."/>
            <person name="van Rossen-Uffink D."/>
            <person name="Oliveira J.V."/>
            <person name="Vesth T.C."/>
            <person name="Visser J."/>
            <person name="Yu J.-H."/>
            <person name="Zhou M."/>
            <person name="Andersen M.R."/>
            <person name="Archer D.B."/>
            <person name="Baker S.E."/>
            <person name="Benoit I."/>
            <person name="Brakhage A.A."/>
            <person name="Braus G.H."/>
            <person name="Fischer R."/>
            <person name="Frisvad J.C."/>
            <person name="Goldman G.H."/>
            <person name="Houbraken J."/>
            <person name="Oakley B."/>
            <person name="Pocsi I."/>
            <person name="Scazzocchio C."/>
            <person name="Seiboth B."/>
            <person name="vanKuyk P.A."/>
            <person name="Wortman J."/>
            <person name="Dyer P.S."/>
            <person name="Grigoriev I.V."/>
        </authorList>
    </citation>
    <scope>NUCLEOTIDE SEQUENCE [LARGE SCALE GENOMIC DNA]</scope>
    <source>
        <strain evidence="10">ITEM 5010</strain>
    </source>
</reference>
<dbReference type="CDD" id="cd12148">
    <property type="entry name" value="fungal_TF_MHR"/>
    <property type="match status" value="1"/>
</dbReference>
<dbReference type="PANTHER" id="PTHR31001">
    <property type="entry name" value="UNCHARACTERIZED TRANSCRIPTIONAL REGULATORY PROTEIN"/>
    <property type="match status" value="1"/>
</dbReference>
<feature type="region of interest" description="Disordered" evidence="7">
    <location>
        <begin position="53"/>
        <end position="113"/>
    </location>
</feature>
<evidence type="ECO:0000256" key="7">
    <source>
        <dbReference type="SAM" id="MobiDB-lite"/>
    </source>
</evidence>
<gene>
    <name evidence="9" type="ORF">ASPCADRAFT_398304</name>
</gene>
<dbReference type="InterPro" id="IPR036864">
    <property type="entry name" value="Zn2-C6_fun-type_DNA-bd_sf"/>
</dbReference>
<keyword evidence="5" id="KW-0804">Transcription</keyword>
<dbReference type="STRING" id="602072.A0A1R3RHK5"/>
<dbReference type="GO" id="GO:0006351">
    <property type="term" value="P:DNA-templated transcription"/>
    <property type="evidence" value="ECO:0007669"/>
    <property type="project" value="InterPro"/>
</dbReference>
<evidence type="ECO:0000313" key="10">
    <source>
        <dbReference type="Proteomes" id="UP000188318"/>
    </source>
</evidence>
<dbReference type="PROSITE" id="PS50048">
    <property type="entry name" value="ZN2_CY6_FUNGAL_2"/>
    <property type="match status" value="1"/>
</dbReference>
<evidence type="ECO:0000256" key="6">
    <source>
        <dbReference type="ARBA" id="ARBA00023242"/>
    </source>
</evidence>
<dbReference type="InterPro" id="IPR007219">
    <property type="entry name" value="XnlR_reg_dom"/>
</dbReference>
<evidence type="ECO:0000313" key="9">
    <source>
        <dbReference type="EMBL" id="OOF93943.1"/>
    </source>
</evidence>
<dbReference type="EMBL" id="KV907503">
    <property type="protein sequence ID" value="OOF93943.1"/>
    <property type="molecule type" value="Genomic_DNA"/>
</dbReference>
<feature type="compositionally biased region" description="Polar residues" evidence="7">
    <location>
        <begin position="56"/>
        <end position="69"/>
    </location>
</feature>
<dbReference type="SMART" id="SM00066">
    <property type="entry name" value="GAL4"/>
    <property type="match status" value="1"/>
</dbReference>
<organism evidence="9 10">
    <name type="scientific">Aspergillus carbonarius (strain ITEM 5010)</name>
    <dbReference type="NCBI Taxonomy" id="602072"/>
    <lineage>
        <taxon>Eukaryota</taxon>
        <taxon>Fungi</taxon>
        <taxon>Dikarya</taxon>
        <taxon>Ascomycota</taxon>
        <taxon>Pezizomycotina</taxon>
        <taxon>Eurotiomycetes</taxon>
        <taxon>Eurotiomycetidae</taxon>
        <taxon>Eurotiales</taxon>
        <taxon>Aspergillaceae</taxon>
        <taxon>Aspergillus</taxon>
        <taxon>Aspergillus subgen. Circumdati</taxon>
    </lineage>
</organism>
<dbReference type="VEuPathDB" id="FungiDB:ASPCADRAFT_398304"/>
<keyword evidence="2" id="KW-0479">Metal-binding</keyword>
<keyword evidence="6" id="KW-0539">Nucleus</keyword>
<dbReference type="InterPro" id="IPR001138">
    <property type="entry name" value="Zn2Cys6_DnaBD"/>
</dbReference>
<dbReference type="GO" id="GO:0003677">
    <property type="term" value="F:DNA binding"/>
    <property type="evidence" value="ECO:0007669"/>
    <property type="project" value="UniProtKB-KW"/>
</dbReference>
<evidence type="ECO:0000256" key="1">
    <source>
        <dbReference type="ARBA" id="ARBA00004123"/>
    </source>
</evidence>
<dbReference type="Pfam" id="PF00172">
    <property type="entry name" value="Zn_clus"/>
    <property type="match status" value="1"/>
</dbReference>
<feature type="domain" description="Zn(2)-C6 fungal-type" evidence="8">
    <location>
        <begin position="12"/>
        <end position="44"/>
    </location>
</feature>
<feature type="compositionally biased region" description="Basic and acidic residues" evidence="7">
    <location>
        <begin position="94"/>
        <end position="112"/>
    </location>
</feature>